<keyword evidence="3 10" id="KW-0813">Transport</keyword>
<sequence length="872" mass="94095">MKLKKISQALLLLGIAGFAAQAFAEEKAEKIEVTGSRIKRIAGETPSAVTVISAKEIEQSGKASAAEVLRSITANSANSYNESFSNSFSPGASGISLRGLGQKSTLVLLNGRRVANYGFAQNLSDAFFDLNSIPASAIHHIDVLKDGASAVYGSDAIAGVVNIVLRKDFQGLATSFSAGTSTEGGMNEYRAAATGGIGGQDNNYNLMVSLDYFKRDSLKASERKLTENQDFRAFPGGLFAWSANGGTYRINATQRQAFANCPNGTVKRPASDFSNPYSGLNLTGDVCAFNLASYLELMPATERVNAFGRGSLNFGNGMQAYAEALVSHTKTEQSSTPGAISNTGVGLRYNPATGGLTQDDNKLPVGNPANPFAAPSRFGYAFVDVGPRSARITSDSYRLLAGLKGQLGNWEWDMAAGSAENKAKNIQYNRINGVALAQMLKDHSYDFRNPANSPAATDKLRLTLNRESKSTVQFADFQLSGDIAELPAGSLGMVVGADWRREKVNDVPDPALSSGLVLGQGATATKGSRNVSALFFELSAPITKTLELSLAGRTDRYSDFGSAFSPKLGMKWTPTKSVMFRSSYGEGFRAPTLAENAQSNSTFFVTVTDKFHRNEKQRVPLSVAGIIASNSKLEAEKSKSYSFGTVFEPSANFNASLDFYKIRQNKLVTSDDTQYVADHENDARYKDAVVRDPDTGNILYIVTSYNNVGFVETKGLDLSATWRSNQTSFGRFSVEFDGNYTISYKTQPAADAEVEQYVGRGISAGIYPRYKAGLTFGLEKGPLTSRIKVNHTAGYKQEQTPGQDRVASGTTVDLFGSYKFTKQLDVSLSVLNLFDKAPPFDASFANRYGLPAAFTLYDMRGRYVRGTANYKF</sequence>
<keyword evidence="4 10" id="KW-1134">Transmembrane beta strand</keyword>
<dbReference type="KEGG" id="cari:FNU76_07365"/>
<dbReference type="InterPro" id="IPR000531">
    <property type="entry name" value="Beta-barrel_TonB"/>
</dbReference>
<comment type="subcellular location">
    <subcellularLocation>
        <location evidence="1 10">Cell outer membrane</location>
        <topology evidence="1 10">Multi-pass membrane protein</topology>
    </subcellularLocation>
</comment>
<dbReference type="OrthoDB" id="8530571at2"/>
<evidence type="ECO:0000256" key="12">
    <source>
        <dbReference type="SAM" id="SignalP"/>
    </source>
</evidence>
<dbReference type="Pfam" id="PF07715">
    <property type="entry name" value="Plug"/>
    <property type="match status" value="1"/>
</dbReference>
<keyword evidence="16" id="KW-1185">Reference proteome</keyword>
<evidence type="ECO:0000259" key="13">
    <source>
        <dbReference type="Pfam" id="PF00593"/>
    </source>
</evidence>
<dbReference type="GO" id="GO:0009279">
    <property type="term" value="C:cell outer membrane"/>
    <property type="evidence" value="ECO:0007669"/>
    <property type="project" value="UniProtKB-SubCell"/>
</dbReference>
<evidence type="ECO:0000256" key="8">
    <source>
        <dbReference type="ARBA" id="ARBA00023170"/>
    </source>
</evidence>
<reference evidence="16" key="1">
    <citation type="submission" date="2019-07" db="EMBL/GenBank/DDBJ databases">
        <title>Chitinimonas sp. nov., isolated from Ny-Alesund, arctica soil.</title>
        <authorList>
            <person name="Xu Q."/>
            <person name="Peng F."/>
        </authorList>
    </citation>
    <scope>NUCLEOTIDE SEQUENCE [LARGE SCALE GENOMIC DNA]</scope>
    <source>
        <strain evidence="16">R3-44</strain>
    </source>
</reference>
<keyword evidence="6 11" id="KW-0798">TonB box</keyword>
<dbReference type="Proteomes" id="UP000317550">
    <property type="component" value="Chromosome"/>
</dbReference>
<dbReference type="CDD" id="cd01347">
    <property type="entry name" value="ligand_gated_channel"/>
    <property type="match status" value="1"/>
</dbReference>
<evidence type="ECO:0000256" key="3">
    <source>
        <dbReference type="ARBA" id="ARBA00022448"/>
    </source>
</evidence>
<evidence type="ECO:0000256" key="10">
    <source>
        <dbReference type="PROSITE-ProRule" id="PRU01360"/>
    </source>
</evidence>
<evidence type="ECO:0000256" key="9">
    <source>
        <dbReference type="ARBA" id="ARBA00023237"/>
    </source>
</evidence>
<feature type="domain" description="TonB-dependent receptor plug" evidence="14">
    <location>
        <begin position="44"/>
        <end position="160"/>
    </location>
</feature>
<keyword evidence="5 10" id="KW-0812">Transmembrane</keyword>
<evidence type="ECO:0000256" key="4">
    <source>
        <dbReference type="ARBA" id="ARBA00022452"/>
    </source>
</evidence>
<dbReference type="Gene3D" id="2.40.170.20">
    <property type="entry name" value="TonB-dependent receptor, beta-barrel domain"/>
    <property type="match status" value="1"/>
</dbReference>
<dbReference type="InterPro" id="IPR039426">
    <property type="entry name" value="TonB-dep_rcpt-like"/>
</dbReference>
<evidence type="ECO:0000256" key="7">
    <source>
        <dbReference type="ARBA" id="ARBA00023136"/>
    </source>
</evidence>
<dbReference type="AlphaFoldDB" id="A0A516SDG5"/>
<evidence type="ECO:0000256" key="1">
    <source>
        <dbReference type="ARBA" id="ARBA00004571"/>
    </source>
</evidence>
<dbReference type="RefSeq" id="WP_144277590.1">
    <property type="nucleotide sequence ID" value="NZ_CP041730.1"/>
</dbReference>
<dbReference type="PANTHER" id="PTHR47234:SF2">
    <property type="entry name" value="TONB-DEPENDENT RECEPTOR"/>
    <property type="match status" value="1"/>
</dbReference>
<comment type="similarity">
    <text evidence="2 10 11">Belongs to the TonB-dependent receptor family.</text>
</comment>
<dbReference type="PANTHER" id="PTHR47234">
    <property type="match status" value="1"/>
</dbReference>
<dbReference type="Gene3D" id="2.170.130.10">
    <property type="entry name" value="TonB-dependent receptor, plug domain"/>
    <property type="match status" value="1"/>
</dbReference>
<proteinExistence type="inferred from homology"/>
<dbReference type="SUPFAM" id="SSF56935">
    <property type="entry name" value="Porins"/>
    <property type="match status" value="1"/>
</dbReference>
<evidence type="ECO:0000313" key="16">
    <source>
        <dbReference type="Proteomes" id="UP000317550"/>
    </source>
</evidence>
<evidence type="ECO:0000256" key="6">
    <source>
        <dbReference type="ARBA" id="ARBA00023077"/>
    </source>
</evidence>
<dbReference type="EMBL" id="CP041730">
    <property type="protein sequence ID" value="QDQ26191.1"/>
    <property type="molecule type" value="Genomic_DNA"/>
</dbReference>
<dbReference type="InterPro" id="IPR012910">
    <property type="entry name" value="Plug_dom"/>
</dbReference>
<feature type="domain" description="TonB-dependent receptor-like beta-barrel" evidence="13">
    <location>
        <begin position="355"/>
        <end position="833"/>
    </location>
</feature>
<feature type="chain" id="PRO_5022063881" evidence="12">
    <location>
        <begin position="25"/>
        <end position="872"/>
    </location>
</feature>
<keyword evidence="8 15" id="KW-0675">Receptor</keyword>
<evidence type="ECO:0000256" key="5">
    <source>
        <dbReference type="ARBA" id="ARBA00022692"/>
    </source>
</evidence>
<dbReference type="InterPro" id="IPR037066">
    <property type="entry name" value="Plug_dom_sf"/>
</dbReference>
<gene>
    <name evidence="15" type="ORF">FNU76_07365</name>
</gene>
<evidence type="ECO:0000259" key="14">
    <source>
        <dbReference type="Pfam" id="PF07715"/>
    </source>
</evidence>
<keyword evidence="12" id="KW-0732">Signal</keyword>
<evidence type="ECO:0000256" key="11">
    <source>
        <dbReference type="RuleBase" id="RU003357"/>
    </source>
</evidence>
<keyword evidence="7 10" id="KW-0472">Membrane</keyword>
<feature type="signal peptide" evidence="12">
    <location>
        <begin position="1"/>
        <end position="24"/>
    </location>
</feature>
<organism evidence="15 16">
    <name type="scientific">Chitinimonas arctica</name>
    <dbReference type="NCBI Taxonomy" id="2594795"/>
    <lineage>
        <taxon>Bacteria</taxon>
        <taxon>Pseudomonadati</taxon>
        <taxon>Pseudomonadota</taxon>
        <taxon>Betaproteobacteria</taxon>
        <taxon>Neisseriales</taxon>
        <taxon>Chitinibacteraceae</taxon>
        <taxon>Chitinimonas</taxon>
    </lineage>
</organism>
<evidence type="ECO:0000313" key="15">
    <source>
        <dbReference type="EMBL" id="QDQ26191.1"/>
    </source>
</evidence>
<evidence type="ECO:0000256" key="2">
    <source>
        <dbReference type="ARBA" id="ARBA00009810"/>
    </source>
</evidence>
<name>A0A516SDG5_9NEIS</name>
<accession>A0A516SDG5</accession>
<dbReference type="Pfam" id="PF00593">
    <property type="entry name" value="TonB_dep_Rec_b-barrel"/>
    <property type="match status" value="1"/>
</dbReference>
<protein>
    <submittedName>
        <fullName evidence="15">TonB-dependent receptor</fullName>
    </submittedName>
</protein>
<dbReference type="PROSITE" id="PS52016">
    <property type="entry name" value="TONB_DEPENDENT_REC_3"/>
    <property type="match status" value="1"/>
</dbReference>
<dbReference type="InterPro" id="IPR036942">
    <property type="entry name" value="Beta-barrel_TonB_sf"/>
</dbReference>
<keyword evidence="9 10" id="KW-0998">Cell outer membrane</keyword>